<reference evidence="2 3" key="1">
    <citation type="submission" date="2016-12" db="EMBL/GenBank/DDBJ databases">
        <title>Draft genome sequences of strains Salinicola socius SMB35, Salinicola sp. MH3R3-1 and Chromohalobacter sp. SMB17 from the Verkhnekamsk potash mining region of Russia.</title>
        <authorList>
            <person name="Mavrodi D.V."/>
            <person name="Olsson B.E."/>
            <person name="Korsakova E.S."/>
            <person name="Pyankova A."/>
            <person name="Mavrodi O.V."/>
            <person name="Plotnikova E.G."/>
        </authorList>
    </citation>
    <scope>NUCLEOTIDE SEQUENCE [LARGE SCALE GENOMIC DNA]</scope>
    <source>
        <strain evidence="2 3">SMB35</strain>
    </source>
</reference>
<dbReference type="InterPro" id="IPR029058">
    <property type="entry name" value="AB_hydrolase_fold"/>
</dbReference>
<name>A0A1Q8SXJ8_9GAMM</name>
<proteinExistence type="predicted"/>
<evidence type="ECO:0000259" key="1">
    <source>
        <dbReference type="Pfam" id="PF01738"/>
    </source>
</evidence>
<dbReference type="AlphaFoldDB" id="A0A1Q8SXJ8"/>
<dbReference type="RefSeq" id="WP_075568313.1">
    <property type="nucleotide sequence ID" value="NZ_MSDO01000001.1"/>
</dbReference>
<accession>A0A1Q8SXJ8</accession>
<sequence length="241" mass="26238">MSQSDSQTNIKTEWIEITAEDGKTFKAYQALPHKGKGPGILLIQEIFGVNGHMRGVAEQYAMDGYSVIVPDMFWRDEPDVELGYDGDDWKAAVAHKQALDYPTATSDLRAAVKALKASPVCDGPVASVGYCMGGVFSYLCALDAGVDAAICYYAGGITEYLPRAGELKVPVQFHFGAEDDHIPLEHVEQTRQALASHQNAEVHLYDGAEHGFNCWARASYHQQASALAHGRTLTFLASRTA</sequence>
<dbReference type="EMBL" id="MSDO01000001">
    <property type="protein sequence ID" value="OLO06143.1"/>
    <property type="molecule type" value="Genomic_DNA"/>
</dbReference>
<dbReference type="Pfam" id="PF01738">
    <property type="entry name" value="DLH"/>
    <property type="match status" value="1"/>
</dbReference>
<protein>
    <submittedName>
        <fullName evidence="2">Carboxymethylenebutenolidase</fullName>
    </submittedName>
</protein>
<dbReference type="InterPro" id="IPR051049">
    <property type="entry name" value="Dienelactone_hydrolase-like"/>
</dbReference>
<dbReference type="Proteomes" id="UP000186878">
    <property type="component" value="Unassembled WGS sequence"/>
</dbReference>
<dbReference type="SUPFAM" id="SSF53474">
    <property type="entry name" value="alpha/beta-Hydrolases"/>
    <property type="match status" value="1"/>
</dbReference>
<organism evidence="2 3">
    <name type="scientific">Salinicola socius</name>
    <dbReference type="NCBI Taxonomy" id="404433"/>
    <lineage>
        <taxon>Bacteria</taxon>
        <taxon>Pseudomonadati</taxon>
        <taxon>Pseudomonadota</taxon>
        <taxon>Gammaproteobacteria</taxon>
        <taxon>Oceanospirillales</taxon>
        <taxon>Halomonadaceae</taxon>
        <taxon>Salinicola</taxon>
    </lineage>
</organism>
<dbReference type="InterPro" id="IPR002925">
    <property type="entry name" value="Dienelactn_hydro"/>
</dbReference>
<keyword evidence="3" id="KW-1185">Reference proteome</keyword>
<feature type="domain" description="Dienelactone hydrolase" evidence="1">
    <location>
        <begin position="25"/>
        <end position="237"/>
    </location>
</feature>
<dbReference type="OrthoDB" id="9787933at2"/>
<dbReference type="STRING" id="404433.BTW07_01210"/>
<dbReference type="PANTHER" id="PTHR46623:SF6">
    <property type="entry name" value="ALPHA_BETA-HYDROLASES SUPERFAMILY PROTEIN"/>
    <property type="match status" value="1"/>
</dbReference>
<dbReference type="PANTHER" id="PTHR46623">
    <property type="entry name" value="CARBOXYMETHYLENEBUTENOLIDASE-RELATED"/>
    <property type="match status" value="1"/>
</dbReference>
<dbReference type="GO" id="GO:0016787">
    <property type="term" value="F:hydrolase activity"/>
    <property type="evidence" value="ECO:0007669"/>
    <property type="project" value="InterPro"/>
</dbReference>
<evidence type="ECO:0000313" key="2">
    <source>
        <dbReference type="EMBL" id="OLO06143.1"/>
    </source>
</evidence>
<gene>
    <name evidence="2" type="ORF">BTW07_01210</name>
</gene>
<dbReference type="Gene3D" id="3.40.50.1820">
    <property type="entry name" value="alpha/beta hydrolase"/>
    <property type="match status" value="1"/>
</dbReference>
<comment type="caution">
    <text evidence="2">The sequence shown here is derived from an EMBL/GenBank/DDBJ whole genome shotgun (WGS) entry which is preliminary data.</text>
</comment>
<evidence type="ECO:0000313" key="3">
    <source>
        <dbReference type="Proteomes" id="UP000186878"/>
    </source>
</evidence>